<comment type="caution">
    <text evidence="1">The sequence shown here is derived from an EMBL/GenBank/DDBJ whole genome shotgun (WGS) entry which is preliminary data.</text>
</comment>
<proteinExistence type="predicted"/>
<reference evidence="1 2" key="1">
    <citation type="journal article" date="2019" name="Int. J. Syst. Evol. Microbiol.">
        <title>The Global Catalogue of Microorganisms (GCM) 10K type strain sequencing project: providing services to taxonomists for standard genome sequencing and annotation.</title>
        <authorList>
            <consortium name="The Broad Institute Genomics Platform"/>
            <consortium name="The Broad Institute Genome Sequencing Center for Infectious Disease"/>
            <person name="Wu L."/>
            <person name="Ma J."/>
        </authorList>
    </citation>
    <scope>NUCLEOTIDE SEQUENCE [LARGE SCALE GENOMIC DNA]</scope>
    <source>
        <strain evidence="1 2">JCM 10977</strain>
    </source>
</reference>
<gene>
    <name evidence="1" type="ORF">GCM10009554_76390</name>
</gene>
<evidence type="ECO:0000313" key="2">
    <source>
        <dbReference type="Proteomes" id="UP001500542"/>
    </source>
</evidence>
<sequence length="57" mass="6402">MKNMHTIELNDEELRLLRSALRSYLQAFGHNEADLLRAAKHLMIKLPDPATTAANAS</sequence>
<organism evidence="1 2">
    <name type="scientific">Kribbella koreensis</name>
    <dbReference type="NCBI Taxonomy" id="57909"/>
    <lineage>
        <taxon>Bacteria</taxon>
        <taxon>Bacillati</taxon>
        <taxon>Actinomycetota</taxon>
        <taxon>Actinomycetes</taxon>
        <taxon>Propionibacteriales</taxon>
        <taxon>Kribbellaceae</taxon>
        <taxon>Kribbella</taxon>
    </lineage>
</organism>
<name>A0ABN1RNY5_9ACTN</name>
<dbReference type="EMBL" id="BAAAHK010000022">
    <property type="protein sequence ID" value="GAA0960844.1"/>
    <property type="molecule type" value="Genomic_DNA"/>
</dbReference>
<keyword evidence="2" id="KW-1185">Reference proteome</keyword>
<dbReference type="Proteomes" id="UP001500542">
    <property type="component" value="Unassembled WGS sequence"/>
</dbReference>
<accession>A0ABN1RNY5</accession>
<protein>
    <submittedName>
        <fullName evidence="1">Uncharacterized protein</fullName>
    </submittedName>
</protein>
<evidence type="ECO:0000313" key="1">
    <source>
        <dbReference type="EMBL" id="GAA0960844.1"/>
    </source>
</evidence>